<organism evidence="2 3">
    <name type="scientific">Candidatus Lambdaproteobacteria bacterium RIFOXYD2_FULL_50_16</name>
    <dbReference type="NCBI Taxonomy" id="1817772"/>
    <lineage>
        <taxon>Bacteria</taxon>
        <taxon>Pseudomonadati</taxon>
        <taxon>Pseudomonadota</taxon>
        <taxon>Candidatus Lambdaproteobacteria</taxon>
    </lineage>
</organism>
<evidence type="ECO:0008006" key="4">
    <source>
        <dbReference type="Google" id="ProtNLM"/>
    </source>
</evidence>
<protein>
    <recommendedName>
        <fullName evidence="4">DUF2628 domain-containing protein</fullName>
    </recommendedName>
</protein>
<feature type="transmembrane region" description="Helical" evidence="1">
    <location>
        <begin position="43"/>
        <end position="66"/>
    </location>
</feature>
<accession>A0A1F6G4U6</accession>
<evidence type="ECO:0000313" key="3">
    <source>
        <dbReference type="Proteomes" id="UP000178449"/>
    </source>
</evidence>
<dbReference type="STRING" id="1817772.A2527_14480"/>
<sequence>MAFDILVLRNPQTHQIKRAPVGFSWTTFFFGLFPALFRGDFKWLFIQFGASLVTFGLSAWVFAFMYNKFYFQGLLKQGYLVVSSEKNAPESMIAGALGVAQLKFYPADPVQAKEPVITDTAEPEPA</sequence>
<keyword evidence="1" id="KW-1133">Transmembrane helix</keyword>
<proteinExistence type="predicted"/>
<name>A0A1F6G4U6_9PROT</name>
<feature type="transmembrane region" description="Helical" evidence="1">
    <location>
        <begin position="21"/>
        <end position="37"/>
    </location>
</feature>
<evidence type="ECO:0000313" key="2">
    <source>
        <dbReference type="EMBL" id="OGG93126.1"/>
    </source>
</evidence>
<gene>
    <name evidence="2" type="ORF">A2527_14480</name>
</gene>
<dbReference type="AlphaFoldDB" id="A0A1F6G4U6"/>
<reference evidence="2 3" key="1">
    <citation type="journal article" date="2016" name="Nat. Commun.">
        <title>Thousands of microbial genomes shed light on interconnected biogeochemical processes in an aquifer system.</title>
        <authorList>
            <person name="Anantharaman K."/>
            <person name="Brown C.T."/>
            <person name="Hug L.A."/>
            <person name="Sharon I."/>
            <person name="Castelle C.J."/>
            <person name="Probst A.J."/>
            <person name="Thomas B.C."/>
            <person name="Singh A."/>
            <person name="Wilkins M.J."/>
            <person name="Karaoz U."/>
            <person name="Brodie E.L."/>
            <person name="Williams K.H."/>
            <person name="Hubbard S.S."/>
            <person name="Banfield J.F."/>
        </authorList>
    </citation>
    <scope>NUCLEOTIDE SEQUENCE [LARGE SCALE GENOMIC DNA]</scope>
</reference>
<dbReference type="EMBL" id="MFNE01000053">
    <property type="protein sequence ID" value="OGG93126.1"/>
    <property type="molecule type" value="Genomic_DNA"/>
</dbReference>
<comment type="caution">
    <text evidence="2">The sequence shown here is derived from an EMBL/GenBank/DDBJ whole genome shotgun (WGS) entry which is preliminary data.</text>
</comment>
<keyword evidence="1" id="KW-0812">Transmembrane</keyword>
<dbReference type="Proteomes" id="UP000178449">
    <property type="component" value="Unassembled WGS sequence"/>
</dbReference>
<evidence type="ECO:0000256" key="1">
    <source>
        <dbReference type="SAM" id="Phobius"/>
    </source>
</evidence>
<keyword evidence="1" id="KW-0472">Membrane</keyword>